<dbReference type="AlphaFoldDB" id="A0A7R8X0Y2"/>
<dbReference type="OrthoDB" id="427280at2759"/>
<dbReference type="Pfam" id="PF00085">
    <property type="entry name" value="Thioredoxin"/>
    <property type="match status" value="1"/>
</dbReference>
<organism evidence="2">
    <name type="scientific">Darwinula stevensoni</name>
    <dbReference type="NCBI Taxonomy" id="69355"/>
    <lineage>
        <taxon>Eukaryota</taxon>
        <taxon>Metazoa</taxon>
        <taxon>Ecdysozoa</taxon>
        <taxon>Arthropoda</taxon>
        <taxon>Crustacea</taxon>
        <taxon>Oligostraca</taxon>
        <taxon>Ostracoda</taxon>
        <taxon>Podocopa</taxon>
        <taxon>Podocopida</taxon>
        <taxon>Darwinulocopina</taxon>
        <taxon>Darwinuloidea</taxon>
        <taxon>Darwinulidae</taxon>
        <taxon>Darwinula</taxon>
    </lineage>
</organism>
<dbReference type="SUPFAM" id="SSF52833">
    <property type="entry name" value="Thioredoxin-like"/>
    <property type="match status" value="1"/>
</dbReference>
<protein>
    <recommendedName>
        <fullName evidence="1">Thioredoxin domain-containing protein</fullName>
    </recommendedName>
</protein>
<reference evidence="2" key="1">
    <citation type="submission" date="2020-11" db="EMBL/GenBank/DDBJ databases">
        <authorList>
            <person name="Tran Van P."/>
        </authorList>
    </citation>
    <scope>NUCLEOTIDE SEQUENCE</scope>
</reference>
<keyword evidence="3" id="KW-1185">Reference proteome</keyword>
<dbReference type="InterPro" id="IPR013766">
    <property type="entry name" value="Thioredoxin_domain"/>
</dbReference>
<dbReference type="CDD" id="cd02961">
    <property type="entry name" value="PDI_a_family"/>
    <property type="match status" value="1"/>
</dbReference>
<accession>A0A7R8X0Y2</accession>
<gene>
    <name evidence="2" type="ORF">DSTB1V02_LOCUS1925</name>
</gene>
<proteinExistence type="predicted"/>
<dbReference type="Proteomes" id="UP000677054">
    <property type="component" value="Unassembled WGS sequence"/>
</dbReference>
<name>A0A7R8X0Y2_9CRUS</name>
<evidence type="ECO:0000259" key="1">
    <source>
        <dbReference type="Pfam" id="PF00085"/>
    </source>
</evidence>
<dbReference type="EMBL" id="LR899715">
    <property type="protein sequence ID" value="CAD7241949.1"/>
    <property type="molecule type" value="Genomic_DNA"/>
</dbReference>
<dbReference type="InterPro" id="IPR040090">
    <property type="entry name" value="TXNDC16"/>
</dbReference>
<dbReference type="Gene3D" id="3.40.30.10">
    <property type="entry name" value="Glutaredoxin"/>
    <property type="match status" value="2"/>
</dbReference>
<evidence type="ECO:0000313" key="2">
    <source>
        <dbReference type="EMBL" id="CAD7241949.1"/>
    </source>
</evidence>
<dbReference type="PANTHER" id="PTHR22699">
    <property type="entry name" value="THIOREDOXIN DOMAIN-CONTAINING PROTEIN 16"/>
    <property type="match status" value="1"/>
</dbReference>
<evidence type="ECO:0000313" key="3">
    <source>
        <dbReference type="Proteomes" id="UP000677054"/>
    </source>
</evidence>
<dbReference type="InterPro" id="IPR036249">
    <property type="entry name" value="Thioredoxin-like_sf"/>
</dbReference>
<dbReference type="PANTHER" id="PTHR22699:SF1">
    <property type="entry name" value="THIOREDOXIN DOMAIN-CONTAINING PROTEIN 16"/>
    <property type="match status" value="1"/>
</dbReference>
<dbReference type="EMBL" id="CAJPEV010000198">
    <property type="protein sequence ID" value="CAG0882207.1"/>
    <property type="molecule type" value="Genomic_DNA"/>
</dbReference>
<feature type="domain" description="Thioredoxin" evidence="1">
    <location>
        <begin position="52"/>
        <end position="151"/>
    </location>
</feature>
<sequence length="393" mass="45390">MKLLKMWTRPAMRYIYKDNRPEILLEDDDVQKIWRWSRSAILSQYYSSPLDILTDEDYRARISRIQHGLILFYLQWEGGSRTVKEQLLNVLTDFHKDSEFQVPFLGALDCYDWPLVCEQETIREYPTVRLIKDGQILDYRRTLTIKDLRSTLKLLQRPAVELIGTIKGVEDFLSSETLDKYEMEQNVILFWPNLASKYDGERLGVLGALIGHYMFAMADNSLSYILYQKYGRHQGLLHWEQPWAMVARGSDGYIPHHVRSVLILLDNGTISSFFADITIPIFGELNAATYPMYTRTGKPLVMVLGTEFQRIAPASILSRLAISSTYPQFHFVWLNSGKPEVSVATKDGGRVVILDQGENNAFWYDGDTSLEKDIRAWISDYVDGKLSPQCTER</sequence>